<proteinExistence type="predicted"/>
<dbReference type="Ensembl" id="ENSOABT00000060248.2">
    <property type="protein sequence ID" value="ENSOABP00000058773.2"/>
    <property type="gene ID" value="ENSOABG00000025726.2"/>
</dbReference>
<reference evidence="2" key="2">
    <citation type="submission" date="2025-09" db="UniProtKB">
        <authorList>
            <consortium name="Ensembl"/>
        </authorList>
    </citation>
    <scope>IDENTIFICATION</scope>
</reference>
<accession>A0A668W5S5</accession>
<reference evidence="2" key="1">
    <citation type="submission" date="2025-08" db="UniProtKB">
        <authorList>
            <consortium name="Ensembl"/>
        </authorList>
    </citation>
    <scope>IDENTIFICATION</scope>
</reference>
<feature type="transmembrane region" description="Helical" evidence="1">
    <location>
        <begin position="172"/>
        <end position="191"/>
    </location>
</feature>
<feature type="transmembrane region" description="Helical" evidence="1">
    <location>
        <begin position="78"/>
        <end position="100"/>
    </location>
</feature>
<evidence type="ECO:0000256" key="1">
    <source>
        <dbReference type="SAM" id="Phobius"/>
    </source>
</evidence>
<evidence type="ECO:0008006" key="4">
    <source>
        <dbReference type="Google" id="ProtNLM"/>
    </source>
</evidence>
<dbReference type="Proteomes" id="UP000472276">
    <property type="component" value="Unassembled WGS sequence"/>
</dbReference>
<keyword evidence="1" id="KW-0812">Transmembrane</keyword>
<feature type="transmembrane region" description="Helical" evidence="1">
    <location>
        <begin position="246"/>
        <end position="263"/>
    </location>
</feature>
<feature type="transmembrane region" description="Helical" evidence="1">
    <location>
        <begin position="14"/>
        <end position="31"/>
    </location>
</feature>
<keyword evidence="1" id="KW-0472">Membrane</keyword>
<keyword evidence="1" id="KW-1133">Transmembrane helix</keyword>
<evidence type="ECO:0000313" key="3">
    <source>
        <dbReference type="Proteomes" id="UP000472276"/>
    </source>
</evidence>
<keyword evidence="3" id="KW-1185">Reference proteome</keyword>
<protein>
    <recommendedName>
        <fullName evidence="4">G-protein coupled receptors family 1 profile domain-containing protein</fullName>
    </recommendedName>
</protein>
<sequence length="293" mass="32856">MHLHTHTHAHTNKLVIYLFLLVYFNISYADIQHKVLWLVYQGQCGVDSILLPHRKKLLKSSFVKYFLQGRRDPLTVTYYINLLISNLVQLCILFVWVARLDGTTCAALALFSVTANIDFSICIALERYFFITCPFLDFIRQTKGSVLVCLLVWSVCIITASLAIALQVLLRFVIHALLPAPLFIFFIAGTTKALPAATSVCTEEKQRVVATLIVLLFKYSLLNLPAVTLLAVSVPPNCHVSDTADIILFVLIPFVDLFLFFLMRKGPIDRLLAYMCCCSTDNSAADVSNKSSV</sequence>
<name>A0A668W5S5_OREAU</name>
<feature type="transmembrane region" description="Helical" evidence="1">
    <location>
        <begin position="106"/>
        <end position="125"/>
    </location>
</feature>
<dbReference type="SUPFAM" id="SSF81321">
    <property type="entry name" value="Family A G protein-coupled receptor-like"/>
    <property type="match status" value="1"/>
</dbReference>
<dbReference type="AlphaFoldDB" id="A0A668W5S5"/>
<dbReference type="Gene3D" id="1.20.1070.10">
    <property type="entry name" value="Rhodopsin 7-helix transmembrane proteins"/>
    <property type="match status" value="1"/>
</dbReference>
<organism evidence="2 3">
    <name type="scientific">Oreochromis aureus</name>
    <name type="common">Israeli tilapia</name>
    <name type="synonym">Chromis aureus</name>
    <dbReference type="NCBI Taxonomy" id="47969"/>
    <lineage>
        <taxon>Eukaryota</taxon>
        <taxon>Metazoa</taxon>
        <taxon>Chordata</taxon>
        <taxon>Craniata</taxon>
        <taxon>Vertebrata</taxon>
        <taxon>Euteleostomi</taxon>
        <taxon>Actinopterygii</taxon>
        <taxon>Neopterygii</taxon>
        <taxon>Teleostei</taxon>
        <taxon>Neoteleostei</taxon>
        <taxon>Acanthomorphata</taxon>
        <taxon>Ovalentaria</taxon>
        <taxon>Cichlomorphae</taxon>
        <taxon>Cichliformes</taxon>
        <taxon>Cichlidae</taxon>
        <taxon>African cichlids</taxon>
        <taxon>Pseudocrenilabrinae</taxon>
        <taxon>Oreochromini</taxon>
        <taxon>Oreochromis</taxon>
    </lineage>
</organism>
<feature type="transmembrane region" description="Helical" evidence="1">
    <location>
        <begin position="146"/>
        <end position="166"/>
    </location>
</feature>
<evidence type="ECO:0000313" key="2">
    <source>
        <dbReference type="Ensembl" id="ENSOABP00000058773.2"/>
    </source>
</evidence>
<gene>
    <name evidence="2" type="primary">GPR171</name>
</gene>
<dbReference type="OMA" id="IFCVART"/>
<feature type="transmembrane region" description="Helical" evidence="1">
    <location>
        <begin position="212"/>
        <end position="234"/>
    </location>
</feature>